<proteinExistence type="predicted"/>
<evidence type="ECO:0000313" key="2">
    <source>
        <dbReference type="Proteomes" id="UP000503349"/>
    </source>
</evidence>
<protein>
    <submittedName>
        <fullName evidence="1">Uncharacterized protein</fullName>
    </submittedName>
</protein>
<dbReference type="EMBL" id="CM015727">
    <property type="protein sequence ID" value="KAF3701333.1"/>
    <property type="molecule type" value="Genomic_DNA"/>
</dbReference>
<reference evidence="2" key="2">
    <citation type="submission" date="2019-02" db="EMBL/GenBank/DDBJ databases">
        <title>Opniocepnalus argus Var Kimnra genome.</title>
        <authorList>
            <person name="Zhou C."/>
            <person name="Xiao S."/>
        </authorList>
    </citation>
    <scope>NUCLEOTIDE SEQUENCE [LARGE SCALE GENOMIC DNA]</scope>
</reference>
<keyword evidence="2" id="KW-1185">Reference proteome</keyword>
<name>A0A6G1QG77_CHAAH</name>
<gene>
    <name evidence="1" type="ORF">EXN66_Car017021</name>
</gene>
<evidence type="ECO:0000313" key="1">
    <source>
        <dbReference type="EMBL" id="KAF3701333.1"/>
    </source>
</evidence>
<accession>A0A6G1QG77</accession>
<dbReference type="Proteomes" id="UP000503349">
    <property type="component" value="Chromosome 16"/>
</dbReference>
<sequence>MASVRRYIHIVDFISLQPLLFPFGLCLSFPSQSQSRPKGIITTLRRKLISL</sequence>
<dbReference type="AlphaFoldDB" id="A0A6G1QG77"/>
<reference evidence="1 2" key="1">
    <citation type="submission" date="2019-02" db="EMBL/GenBank/DDBJ databases">
        <title>Opniocepnalus argus genome.</title>
        <authorList>
            <person name="Zhou C."/>
            <person name="Xiao S."/>
        </authorList>
    </citation>
    <scope>NUCLEOTIDE SEQUENCE [LARGE SCALE GENOMIC DNA]</scope>
    <source>
        <strain evidence="1">OARG1902GOOAL</strain>
        <tissue evidence="1">Muscle</tissue>
    </source>
</reference>
<organism evidence="1 2">
    <name type="scientific">Channa argus</name>
    <name type="common">Northern snakehead</name>
    <name type="synonym">Ophicephalus argus</name>
    <dbReference type="NCBI Taxonomy" id="215402"/>
    <lineage>
        <taxon>Eukaryota</taxon>
        <taxon>Metazoa</taxon>
        <taxon>Chordata</taxon>
        <taxon>Craniata</taxon>
        <taxon>Vertebrata</taxon>
        <taxon>Euteleostomi</taxon>
        <taxon>Actinopterygii</taxon>
        <taxon>Neopterygii</taxon>
        <taxon>Teleostei</taxon>
        <taxon>Neoteleostei</taxon>
        <taxon>Acanthomorphata</taxon>
        <taxon>Anabantaria</taxon>
        <taxon>Anabantiformes</taxon>
        <taxon>Channoidei</taxon>
        <taxon>Channidae</taxon>
        <taxon>Channa</taxon>
    </lineage>
</organism>